<dbReference type="KEGG" id="smo:SELMODRAFT_131369"/>
<dbReference type="GO" id="GO:0038199">
    <property type="term" value="F:ethylene receptor activity"/>
    <property type="evidence" value="ECO:0000318"/>
    <property type="project" value="GO_Central"/>
</dbReference>
<dbReference type="GO" id="GO:0005789">
    <property type="term" value="C:endoplasmic reticulum membrane"/>
    <property type="evidence" value="ECO:0007669"/>
    <property type="project" value="UniProtKB-SubCell"/>
</dbReference>
<dbReference type="PIRSF" id="PIRSF026389">
    <property type="entry name" value="Ethyln_sen_HK"/>
    <property type="match status" value="1"/>
</dbReference>
<evidence type="ECO:0000256" key="25">
    <source>
        <dbReference type="SAM" id="Phobius"/>
    </source>
</evidence>
<dbReference type="Gramene" id="EFJ19768">
    <property type="protein sequence ID" value="EFJ19768"/>
    <property type="gene ID" value="SELMODRAFT_450509"/>
</dbReference>
<dbReference type="SUPFAM" id="SSF52172">
    <property type="entry name" value="CheY-like"/>
    <property type="match status" value="1"/>
</dbReference>
<evidence type="ECO:0000313" key="30">
    <source>
        <dbReference type="Proteomes" id="UP000001514"/>
    </source>
</evidence>
<dbReference type="InterPro" id="IPR001789">
    <property type="entry name" value="Sig_transdc_resp-reg_receiver"/>
</dbReference>
<dbReference type="InterPro" id="IPR014525">
    <property type="entry name" value="ETR"/>
</dbReference>
<dbReference type="EMBL" id="GL377605">
    <property type="protein sequence ID" value="EFJ19768.1"/>
    <property type="molecule type" value="Genomic_DNA"/>
</dbReference>
<evidence type="ECO:0000256" key="19">
    <source>
        <dbReference type="PIRNR" id="PIRNR026389"/>
    </source>
</evidence>
<evidence type="ECO:0000256" key="23">
    <source>
        <dbReference type="PIRSR" id="PIRSR026389-4"/>
    </source>
</evidence>
<keyword evidence="15 19" id="KW-0902">Two-component regulatory system</keyword>
<feature type="transmembrane region" description="Helical" evidence="25">
    <location>
        <begin position="23"/>
        <end position="42"/>
    </location>
</feature>
<dbReference type="HOGENOM" id="CLU_000445_114_48_1"/>
<keyword evidence="12 19" id="KW-0067">ATP-binding</keyword>
<dbReference type="OrthoDB" id="60033at2759"/>
<feature type="binding site" evidence="21">
    <location>
        <position position="66"/>
    </location>
    <ligand>
        <name>Cu cation</name>
        <dbReference type="ChEBI" id="CHEBI:23378"/>
    </ligand>
</feature>
<dbReference type="InParanoid" id="D8S7K1"/>
<organism evidence="30">
    <name type="scientific">Selaginella moellendorffii</name>
    <name type="common">Spikemoss</name>
    <dbReference type="NCBI Taxonomy" id="88036"/>
    <lineage>
        <taxon>Eukaryota</taxon>
        <taxon>Viridiplantae</taxon>
        <taxon>Streptophyta</taxon>
        <taxon>Embryophyta</taxon>
        <taxon>Tracheophyta</taxon>
        <taxon>Lycopodiopsida</taxon>
        <taxon>Selaginellales</taxon>
        <taxon>Selaginellaceae</taxon>
        <taxon>Selaginella</taxon>
    </lineage>
</organism>
<dbReference type="OMA" id="MITMLEY"/>
<dbReference type="InterPro" id="IPR029016">
    <property type="entry name" value="GAF-like_dom_sf"/>
</dbReference>
<evidence type="ECO:0000256" key="14">
    <source>
        <dbReference type="ARBA" id="ARBA00023008"/>
    </source>
</evidence>
<evidence type="ECO:0000256" key="5">
    <source>
        <dbReference type="ARBA" id="ARBA00022679"/>
    </source>
</evidence>
<dbReference type="GO" id="GO:0000155">
    <property type="term" value="F:phosphorelay sensor kinase activity"/>
    <property type="evidence" value="ECO:0007669"/>
    <property type="project" value="InterPro"/>
</dbReference>
<keyword evidence="13 25" id="KW-1133">Transmembrane helix</keyword>
<name>D8S7K1_SELML</name>
<gene>
    <name evidence="29" type="primary">ETR1</name>
    <name evidence="28" type="ORF">SELMODRAFT_131369</name>
    <name evidence="29" type="ORF">SELMODRAFT_450509</name>
</gene>
<evidence type="ECO:0000256" key="18">
    <source>
        <dbReference type="ARBA" id="ARBA00023170"/>
    </source>
</evidence>
<dbReference type="Proteomes" id="UP000001514">
    <property type="component" value="Unassembled WGS sequence"/>
</dbReference>
<feature type="domain" description="Response regulatory" evidence="27">
    <location>
        <begin position="612"/>
        <end position="731"/>
    </location>
</feature>
<dbReference type="FunCoup" id="D8S7K1">
    <property type="interactions" value="1042"/>
</dbReference>
<evidence type="ECO:0000256" key="15">
    <source>
        <dbReference type="ARBA" id="ARBA00023012"/>
    </source>
</evidence>
<comment type="similarity">
    <text evidence="3 19">Belongs to the ethylene receptor family.</text>
</comment>
<dbReference type="InterPro" id="IPR004358">
    <property type="entry name" value="Sig_transdc_His_kin-like_C"/>
</dbReference>
<dbReference type="Gene3D" id="3.30.565.10">
    <property type="entry name" value="Histidine kinase-like ATPase, C-terminal domain"/>
    <property type="match status" value="1"/>
</dbReference>
<evidence type="ECO:0000256" key="7">
    <source>
        <dbReference type="ARBA" id="ARBA00022723"/>
    </source>
</evidence>
<dbReference type="SMART" id="SM00388">
    <property type="entry name" value="HisKA"/>
    <property type="match status" value="1"/>
</dbReference>
<dbReference type="Pfam" id="PF00512">
    <property type="entry name" value="HisKA"/>
    <property type="match status" value="1"/>
</dbReference>
<dbReference type="Pfam" id="PF25487">
    <property type="entry name" value="ETR1_N"/>
    <property type="match status" value="1"/>
</dbReference>
<dbReference type="InterPro" id="IPR036097">
    <property type="entry name" value="HisK_dim/P_sf"/>
</dbReference>
<dbReference type="GO" id="GO:0051740">
    <property type="term" value="F:ethylene binding"/>
    <property type="evidence" value="ECO:0000318"/>
    <property type="project" value="GO_Central"/>
</dbReference>
<comment type="subcellular location">
    <subcellularLocation>
        <location evidence="2">Endoplasmic reticulum membrane</location>
        <topology evidence="2">Multi-pass membrane protein</topology>
    </subcellularLocation>
</comment>
<evidence type="ECO:0000313" key="29">
    <source>
        <dbReference type="EMBL" id="EFJ19768.1"/>
    </source>
</evidence>
<evidence type="ECO:0000256" key="6">
    <source>
        <dbReference type="ARBA" id="ARBA00022692"/>
    </source>
</evidence>
<evidence type="ECO:0000256" key="22">
    <source>
        <dbReference type="PIRSR" id="PIRSR026389-3"/>
    </source>
</evidence>
<feature type="binding site" evidence="21">
    <location>
        <position position="70"/>
    </location>
    <ligand>
        <name>Cu cation</name>
        <dbReference type="ChEBI" id="CHEBI:23378"/>
    </ligand>
</feature>
<keyword evidence="10 19" id="KW-0418">Kinase</keyword>
<dbReference type="eggNOG" id="KOG0519">
    <property type="taxonomic scope" value="Eukaryota"/>
</dbReference>
<dbReference type="GO" id="GO:0005524">
    <property type="term" value="F:ATP binding"/>
    <property type="evidence" value="ECO:0007669"/>
    <property type="project" value="UniProtKB-UniRule"/>
</dbReference>
<evidence type="ECO:0000256" key="3">
    <source>
        <dbReference type="ARBA" id="ARBA00009842"/>
    </source>
</evidence>
<evidence type="ECO:0000256" key="2">
    <source>
        <dbReference type="ARBA" id="ARBA00004477"/>
    </source>
</evidence>
<dbReference type="InterPro" id="IPR003018">
    <property type="entry name" value="GAF"/>
</dbReference>
<evidence type="ECO:0000259" key="26">
    <source>
        <dbReference type="PROSITE" id="PS50109"/>
    </source>
</evidence>
<dbReference type="InterPro" id="IPR036890">
    <property type="entry name" value="HATPase_C_sf"/>
</dbReference>
<comment type="function">
    <text evidence="19">May act early in the ethylene signal transduction pathway, possibly as an ethylene receptor, or as a regulator of the pathway.</text>
</comment>
<evidence type="ECO:0000256" key="21">
    <source>
        <dbReference type="PIRSR" id="PIRSR026389-2"/>
    </source>
</evidence>
<keyword evidence="18 19" id="KW-0675">Receptor</keyword>
<comment type="catalytic activity">
    <reaction evidence="1">
        <text>ATP + protein L-histidine = ADP + protein N-phospho-L-histidine.</text>
        <dbReference type="EC" id="2.7.13.3"/>
    </reaction>
</comment>
<dbReference type="InterPro" id="IPR005467">
    <property type="entry name" value="His_kinase_dom"/>
</dbReference>
<dbReference type="PROSITE" id="PS50109">
    <property type="entry name" value="HIS_KIN"/>
    <property type="match status" value="1"/>
</dbReference>
<feature type="binding site" evidence="20">
    <location>
        <position position="549"/>
    </location>
    <ligand>
        <name>ADP</name>
        <dbReference type="ChEBI" id="CHEBI:456216"/>
    </ligand>
</feature>
<dbReference type="CDD" id="cd00082">
    <property type="entry name" value="HisKA"/>
    <property type="match status" value="1"/>
</dbReference>
<dbReference type="Gramene" id="EFJ08603">
    <property type="protein sequence ID" value="EFJ08603"/>
    <property type="gene ID" value="SELMODRAFT_131369"/>
</dbReference>
<keyword evidence="7 19" id="KW-0479">Metal-binding</keyword>
<keyword evidence="6 25" id="KW-0812">Transmembrane</keyword>
<feature type="cross-link" description="Glycyl lysine isopeptide (Lys-Gly) (interchain with G-Cter in ubiquitin)" evidence="23">
    <location>
        <position position="716"/>
    </location>
</feature>
<feature type="transmembrane region" description="Helical" evidence="25">
    <location>
        <begin position="54"/>
        <end position="72"/>
    </location>
</feature>
<reference evidence="29 30" key="1">
    <citation type="journal article" date="2011" name="Science">
        <title>The Selaginella genome identifies genetic changes associated with the evolution of vascular plants.</title>
        <authorList>
            <person name="Banks J.A."/>
            <person name="Nishiyama T."/>
            <person name="Hasebe M."/>
            <person name="Bowman J.L."/>
            <person name="Gribskov M."/>
            <person name="dePamphilis C."/>
            <person name="Albert V.A."/>
            <person name="Aono N."/>
            <person name="Aoyama T."/>
            <person name="Ambrose B.A."/>
            <person name="Ashton N.W."/>
            <person name="Axtell M.J."/>
            <person name="Barker E."/>
            <person name="Barker M.S."/>
            <person name="Bennetzen J.L."/>
            <person name="Bonawitz N.D."/>
            <person name="Chapple C."/>
            <person name="Cheng C."/>
            <person name="Correa L.G."/>
            <person name="Dacre M."/>
            <person name="DeBarry J."/>
            <person name="Dreyer I."/>
            <person name="Elias M."/>
            <person name="Engstrom E.M."/>
            <person name="Estelle M."/>
            <person name="Feng L."/>
            <person name="Finet C."/>
            <person name="Floyd S.K."/>
            <person name="Frommer W.B."/>
            <person name="Fujita T."/>
            <person name="Gramzow L."/>
            <person name="Gutensohn M."/>
            <person name="Harholt J."/>
            <person name="Hattori M."/>
            <person name="Heyl A."/>
            <person name="Hirai T."/>
            <person name="Hiwatashi Y."/>
            <person name="Ishikawa M."/>
            <person name="Iwata M."/>
            <person name="Karol K.G."/>
            <person name="Koehler B."/>
            <person name="Kolukisaoglu U."/>
            <person name="Kubo M."/>
            <person name="Kurata T."/>
            <person name="Lalonde S."/>
            <person name="Li K."/>
            <person name="Li Y."/>
            <person name="Litt A."/>
            <person name="Lyons E."/>
            <person name="Manning G."/>
            <person name="Maruyama T."/>
            <person name="Michael T.P."/>
            <person name="Mikami K."/>
            <person name="Miyazaki S."/>
            <person name="Morinaga S."/>
            <person name="Murata T."/>
            <person name="Mueller-Roeber B."/>
            <person name="Nelson D.R."/>
            <person name="Obara M."/>
            <person name="Oguri Y."/>
            <person name="Olmstead R.G."/>
            <person name="Onodera N."/>
            <person name="Petersen B.L."/>
            <person name="Pils B."/>
            <person name="Prigge M."/>
            <person name="Rensing S.A."/>
            <person name="Riano-Pachon D.M."/>
            <person name="Roberts A.W."/>
            <person name="Sato Y."/>
            <person name="Scheller H.V."/>
            <person name="Schulz B."/>
            <person name="Schulz C."/>
            <person name="Shakirov E.V."/>
            <person name="Shibagaki N."/>
            <person name="Shinohara N."/>
            <person name="Shippen D.E."/>
            <person name="Soerensen I."/>
            <person name="Sotooka R."/>
            <person name="Sugimoto N."/>
            <person name="Sugita M."/>
            <person name="Sumikawa N."/>
            <person name="Tanurdzic M."/>
            <person name="Theissen G."/>
            <person name="Ulvskov P."/>
            <person name="Wakazuki S."/>
            <person name="Weng J.K."/>
            <person name="Willats W.W."/>
            <person name="Wipf D."/>
            <person name="Wolf P.G."/>
            <person name="Yang L."/>
            <person name="Zimmer A.D."/>
            <person name="Zhu Q."/>
            <person name="Mitros T."/>
            <person name="Hellsten U."/>
            <person name="Loque D."/>
            <person name="Otillar R."/>
            <person name="Salamov A."/>
            <person name="Schmutz J."/>
            <person name="Shapiro H."/>
            <person name="Lindquist E."/>
            <person name="Lucas S."/>
            <person name="Rokhsar D."/>
            <person name="Grigoriev I.V."/>
        </authorList>
    </citation>
    <scope>NUCLEOTIDE SEQUENCE [LARGE SCALE GENOMIC DNA]</scope>
</reference>
<dbReference type="Gene3D" id="3.30.450.40">
    <property type="match status" value="1"/>
</dbReference>
<dbReference type="FunFam" id="3.30.565.10:FF:000030">
    <property type="entry name" value="Ethylene receptor 1"/>
    <property type="match status" value="1"/>
</dbReference>
<dbReference type="InterPro" id="IPR003594">
    <property type="entry name" value="HATPase_dom"/>
</dbReference>
<dbReference type="Pfam" id="PF00072">
    <property type="entry name" value="Response_reg"/>
    <property type="match status" value="1"/>
</dbReference>
<dbReference type="PANTHER" id="PTHR24423">
    <property type="entry name" value="TWO-COMPONENT SENSOR HISTIDINE KINASE"/>
    <property type="match status" value="1"/>
</dbReference>
<dbReference type="SMART" id="SM00448">
    <property type="entry name" value="REC"/>
    <property type="match status" value="1"/>
</dbReference>
<feature type="disulfide bond" description="Interchain" evidence="22">
    <location>
        <position position="3"/>
    </location>
</feature>
<evidence type="ECO:0000256" key="10">
    <source>
        <dbReference type="ARBA" id="ARBA00022777"/>
    </source>
</evidence>
<feature type="binding site" evidence="20">
    <location>
        <position position="545"/>
    </location>
    <ligand>
        <name>ADP</name>
        <dbReference type="ChEBI" id="CHEBI:456216"/>
    </ligand>
</feature>
<dbReference type="Gene3D" id="3.40.50.2300">
    <property type="match status" value="1"/>
</dbReference>
<dbReference type="KEGG" id="smo:SELMODRAFT_450509"/>
<keyword evidence="16 19" id="KW-0472">Membrane</keyword>
<dbReference type="STRING" id="88036.D8S7K1"/>
<evidence type="ECO:0000256" key="20">
    <source>
        <dbReference type="PIRSR" id="PIRSR026389-1"/>
    </source>
</evidence>
<evidence type="ECO:0000256" key="24">
    <source>
        <dbReference type="PROSITE-ProRule" id="PRU00169"/>
    </source>
</evidence>
<dbReference type="Pfam" id="PF02518">
    <property type="entry name" value="HATPase_c"/>
    <property type="match status" value="1"/>
</dbReference>
<keyword evidence="11 19" id="KW-0256">Endoplasmic reticulum</keyword>
<dbReference type="InterPro" id="IPR058544">
    <property type="entry name" value="ETR1_N"/>
</dbReference>
<evidence type="ECO:0000256" key="12">
    <source>
        <dbReference type="ARBA" id="ARBA00022840"/>
    </source>
</evidence>
<evidence type="ECO:0000256" key="11">
    <source>
        <dbReference type="ARBA" id="ARBA00022824"/>
    </source>
</evidence>
<feature type="domain" description="Histidine kinase" evidence="26">
    <location>
        <begin position="351"/>
        <end position="584"/>
    </location>
</feature>
<feature type="binding site" evidence="20">
    <location>
        <position position="514"/>
    </location>
    <ligand>
        <name>ADP</name>
        <dbReference type="ChEBI" id="CHEBI:456216"/>
    </ligand>
</feature>
<feature type="disulfide bond" description="Interchain" evidence="22">
    <location>
        <position position="5"/>
    </location>
</feature>
<feature type="binding site" evidence="20">
    <location>
        <position position="530"/>
    </location>
    <ligand>
        <name>ADP</name>
        <dbReference type="ChEBI" id="CHEBI:456216"/>
    </ligand>
</feature>
<protein>
    <recommendedName>
        <fullName evidence="19">Ethylene receptor</fullName>
    </recommendedName>
</protein>
<dbReference type="EMBL" id="GL377672">
    <property type="protein sequence ID" value="EFJ08603.1"/>
    <property type="molecule type" value="Genomic_DNA"/>
</dbReference>
<dbReference type="InterPro" id="IPR011006">
    <property type="entry name" value="CheY-like_superfamily"/>
</dbReference>
<evidence type="ECO:0000256" key="9">
    <source>
        <dbReference type="ARBA" id="ARBA00022745"/>
    </source>
</evidence>
<dbReference type="CDD" id="cd16922">
    <property type="entry name" value="HATPase_EvgS-ArcB-TorS-like"/>
    <property type="match status" value="1"/>
</dbReference>
<feature type="transmembrane region" description="Helical" evidence="25">
    <location>
        <begin position="84"/>
        <end position="110"/>
    </location>
</feature>
<feature type="modified residue" description="4-aspartylphosphate" evidence="24">
    <location>
        <position position="663"/>
    </location>
</feature>
<dbReference type="SUPFAM" id="SSF47384">
    <property type="entry name" value="Homodimeric domain of signal transducing histidine kinase"/>
    <property type="match status" value="1"/>
</dbReference>
<evidence type="ECO:0000259" key="27">
    <source>
        <dbReference type="PROSITE" id="PS50110"/>
    </source>
</evidence>
<dbReference type="SUPFAM" id="SSF55874">
    <property type="entry name" value="ATPase domain of HSP90 chaperone/DNA topoisomerase II/histidine kinase"/>
    <property type="match status" value="1"/>
</dbReference>
<dbReference type="AlphaFoldDB" id="D8S7K1"/>
<dbReference type="Pfam" id="PF01590">
    <property type="entry name" value="GAF"/>
    <property type="match status" value="1"/>
</dbReference>
<dbReference type="GO" id="GO:0010105">
    <property type="term" value="P:negative regulation of ethylene-activated signaling pathway"/>
    <property type="evidence" value="ECO:0007669"/>
    <property type="project" value="UniProtKB-ARBA"/>
</dbReference>
<keyword evidence="9 19" id="KW-0936">Ethylene signaling pathway</keyword>
<proteinExistence type="inferred from homology"/>
<dbReference type="PRINTS" id="PR00344">
    <property type="entry name" value="BCTRLSENSOR"/>
</dbReference>
<comment type="cofactor">
    <cofactor evidence="21">
        <name>Cu cation</name>
        <dbReference type="ChEBI" id="CHEBI:23378"/>
    </cofactor>
    <text evidence="21">Binds 1 copper ion per dimer.</text>
</comment>
<feature type="binding site" evidence="20">
    <location>
        <begin position="471"/>
        <end position="474"/>
    </location>
    <ligand>
        <name>ADP</name>
        <dbReference type="ChEBI" id="CHEBI:456216"/>
    </ligand>
</feature>
<evidence type="ECO:0000256" key="16">
    <source>
        <dbReference type="ARBA" id="ARBA00023136"/>
    </source>
</evidence>
<evidence type="ECO:0000313" key="28">
    <source>
        <dbReference type="EMBL" id="EFJ08603.1"/>
    </source>
</evidence>
<dbReference type="GeneID" id="9633865"/>
<keyword evidence="5 19" id="KW-0808">Transferase</keyword>
<dbReference type="PROSITE" id="PS50110">
    <property type="entry name" value="RESPONSE_REGULATORY"/>
    <property type="match status" value="1"/>
</dbReference>
<keyword evidence="8 19" id="KW-0547">Nucleotide-binding</keyword>
<dbReference type="SMART" id="SM00065">
    <property type="entry name" value="GAF"/>
    <property type="match status" value="1"/>
</dbReference>
<keyword evidence="17 22" id="KW-1015">Disulfide bond</keyword>
<dbReference type="CDD" id="cd19933">
    <property type="entry name" value="REC_ETR-like"/>
    <property type="match status" value="1"/>
</dbReference>
<evidence type="ECO:0000256" key="8">
    <source>
        <dbReference type="ARBA" id="ARBA00022741"/>
    </source>
</evidence>
<keyword evidence="4 24" id="KW-0597">Phosphoprotein</keyword>
<dbReference type="FunFam" id="1.10.287.130:FF:000004">
    <property type="entry name" value="Ethylene receptor 1"/>
    <property type="match status" value="1"/>
</dbReference>
<keyword evidence="30" id="KW-1185">Reference proteome</keyword>
<dbReference type="GO" id="GO:0046872">
    <property type="term" value="F:metal ion binding"/>
    <property type="evidence" value="ECO:0007669"/>
    <property type="project" value="UniProtKB-UniRule"/>
</dbReference>
<evidence type="ECO:0000256" key="17">
    <source>
        <dbReference type="ARBA" id="ARBA00023157"/>
    </source>
</evidence>
<dbReference type="Gene3D" id="1.10.287.130">
    <property type="match status" value="1"/>
</dbReference>
<dbReference type="PANTHER" id="PTHR24423:SF625">
    <property type="entry name" value="ETHYLENE RESPONSE SENSOR 1"/>
    <property type="match status" value="1"/>
</dbReference>
<evidence type="ECO:0000256" key="13">
    <source>
        <dbReference type="ARBA" id="ARBA00022989"/>
    </source>
</evidence>
<evidence type="ECO:0000256" key="1">
    <source>
        <dbReference type="ARBA" id="ARBA00000085"/>
    </source>
</evidence>
<dbReference type="SUPFAM" id="SSF55781">
    <property type="entry name" value="GAF domain-like"/>
    <property type="match status" value="1"/>
</dbReference>
<accession>D8S7K1</accession>
<sequence length="747" mass="82816">MDCNCMDSLWPWLPEDIYTKSQYVSDFFIALAYFSIPCELIYFVKKSAVFPYKWVLVQFGAFIVLCGSTHAINMLTMTSHSRTVAFIMIMSKILTAIVSCATAVTLVTIIPDLLSVKTRELFLKNKADELDREMGLIRTQAEAVQHVRMLTHEIRFTLVRDTILNTTLVELGKALALEECALWMPSRDGLELHLCRTLGSTNPGRVTVPVHHPSIQPVFCTHRARNIPATSPVAAIRPRAGKYLPGEVVAVRVPLLHVENFNISYWPEGGDVPYALLVLMLPSDSARTWHLHELELVEAVAGQVAVALSHAAILEESIRQRDTLIAQNVKLDASKREAEMALRSRNDFLAVMDREMRTPMSTIIAASSHLQDTSLSQEQRAMVDTILNSSNLLATLINDVLDVSRLEDGSLELEKRTFNLPATFREVLNLVKPVASLRKLAISLCLGSELPEFVCGDDKRFVQIALNIVGNAVKFTKEGSVSITVRLEKPESFQASDYVVPSEKHCYIRVQVQDTGIGVNPQDIPKLFNKFIQAPAVSSRKQVGTGLGLAISKRLVSLMDGNIWFESEGLNRGCTVSYVVRLAIPDAVDQVSYALQQVPPSSSPRTSVTGLRVLVMDANGANRMVTRGLLLRLGCDAFAVGSPRECLQLLAQPGRSFRLVLVDVYMAESDGFEVAVKIQDMFKRHERPLVVALTAAHDRQTSERCSSIGMDGVIFKPISLEKMRSALAQLVDKGSFFDDCYPRKLSS</sequence>
<keyword evidence="14 19" id="KW-0186">Copper</keyword>
<evidence type="ECO:0000256" key="4">
    <source>
        <dbReference type="ARBA" id="ARBA00022553"/>
    </source>
</evidence>
<dbReference type="InterPro" id="IPR003661">
    <property type="entry name" value="HisK_dim/P_dom"/>
</dbReference>
<dbReference type="GO" id="GO:0005783">
    <property type="term" value="C:endoplasmic reticulum"/>
    <property type="evidence" value="ECO:0000318"/>
    <property type="project" value="GO_Central"/>
</dbReference>
<dbReference type="SMART" id="SM00387">
    <property type="entry name" value="HATPase_c"/>
    <property type="match status" value="1"/>
</dbReference>